<dbReference type="GO" id="GO:0044718">
    <property type="term" value="P:siderophore transmembrane transport"/>
    <property type="evidence" value="ECO:0007669"/>
    <property type="project" value="TreeGrafter"/>
</dbReference>
<dbReference type="Pfam" id="PF13715">
    <property type="entry name" value="CarbopepD_reg_2"/>
    <property type="match status" value="1"/>
</dbReference>
<dbReference type="SUPFAM" id="SSF49464">
    <property type="entry name" value="Carboxypeptidase regulatory domain-like"/>
    <property type="match status" value="1"/>
</dbReference>
<evidence type="ECO:0000256" key="8">
    <source>
        <dbReference type="PROSITE-ProRule" id="PRU01360"/>
    </source>
</evidence>
<organism evidence="12 13">
    <name type="scientific">Ancylomarina salipaludis</name>
    <dbReference type="NCBI Taxonomy" id="2501299"/>
    <lineage>
        <taxon>Bacteria</taxon>
        <taxon>Pseudomonadati</taxon>
        <taxon>Bacteroidota</taxon>
        <taxon>Bacteroidia</taxon>
        <taxon>Marinilabiliales</taxon>
        <taxon>Marinifilaceae</taxon>
        <taxon>Ancylomarina</taxon>
    </lineage>
</organism>
<dbReference type="GO" id="GO:0009279">
    <property type="term" value="C:cell outer membrane"/>
    <property type="evidence" value="ECO:0007669"/>
    <property type="project" value="UniProtKB-SubCell"/>
</dbReference>
<evidence type="ECO:0000313" key="12">
    <source>
        <dbReference type="EMBL" id="RXQ90383.1"/>
    </source>
</evidence>
<comment type="caution">
    <text evidence="12">The sequence shown here is derived from an EMBL/GenBank/DDBJ whole genome shotgun (WGS) entry which is preliminary data.</text>
</comment>
<keyword evidence="12" id="KW-0675">Receptor</keyword>
<feature type="domain" description="TonB-dependent receptor plug" evidence="11">
    <location>
        <begin position="123"/>
        <end position="228"/>
    </location>
</feature>
<keyword evidence="3 8" id="KW-1134">Transmembrane beta strand</keyword>
<keyword evidence="5 9" id="KW-0798">TonB box</keyword>
<reference evidence="12 13" key="1">
    <citation type="submission" date="2019-01" db="EMBL/GenBank/DDBJ databases">
        <title>Ancylomarina salipaludis sp. nov., isolated from a salt marsh.</title>
        <authorList>
            <person name="Yoon J.-H."/>
        </authorList>
    </citation>
    <scope>NUCLEOTIDE SEQUENCE [LARGE SCALE GENOMIC DNA]</scope>
    <source>
        <strain evidence="12 13">SHSM-M15</strain>
    </source>
</reference>
<evidence type="ECO:0000256" key="2">
    <source>
        <dbReference type="ARBA" id="ARBA00022448"/>
    </source>
</evidence>
<evidence type="ECO:0000256" key="3">
    <source>
        <dbReference type="ARBA" id="ARBA00022452"/>
    </source>
</evidence>
<dbReference type="InterPro" id="IPR037066">
    <property type="entry name" value="Plug_dom_sf"/>
</dbReference>
<gene>
    <name evidence="12" type="ORF">EO244_13315</name>
</gene>
<dbReference type="Pfam" id="PF07715">
    <property type="entry name" value="Plug"/>
    <property type="match status" value="1"/>
</dbReference>
<name>A0A4Q1JK91_9BACT</name>
<comment type="similarity">
    <text evidence="8 9">Belongs to the TonB-dependent receptor family.</text>
</comment>
<comment type="subcellular location">
    <subcellularLocation>
        <location evidence="1 8">Cell outer membrane</location>
        <topology evidence="1 8">Multi-pass membrane protein</topology>
    </subcellularLocation>
</comment>
<dbReference type="InterPro" id="IPR012910">
    <property type="entry name" value="Plug_dom"/>
</dbReference>
<keyword evidence="4 8" id="KW-0812">Transmembrane</keyword>
<dbReference type="Gene3D" id="2.60.40.1120">
    <property type="entry name" value="Carboxypeptidase-like, regulatory domain"/>
    <property type="match status" value="1"/>
</dbReference>
<dbReference type="AlphaFoldDB" id="A0A4Q1JK91"/>
<feature type="domain" description="TonB-dependent receptor-like beta-barrel" evidence="10">
    <location>
        <begin position="267"/>
        <end position="747"/>
    </location>
</feature>
<dbReference type="PANTHER" id="PTHR30069:SF57">
    <property type="entry name" value="TONB-DEPENDENT RECEPTOR"/>
    <property type="match status" value="1"/>
</dbReference>
<dbReference type="Proteomes" id="UP000289703">
    <property type="component" value="Unassembled WGS sequence"/>
</dbReference>
<evidence type="ECO:0000256" key="4">
    <source>
        <dbReference type="ARBA" id="ARBA00022692"/>
    </source>
</evidence>
<evidence type="ECO:0000256" key="1">
    <source>
        <dbReference type="ARBA" id="ARBA00004571"/>
    </source>
</evidence>
<keyword evidence="2 8" id="KW-0813">Transport</keyword>
<accession>A0A4Q1JK91</accession>
<evidence type="ECO:0000259" key="10">
    <source>
        <dbReference type="Pfam" id="PF00593"/>
    </source>
</evidence>
<dbReference type="GO" id="GO:0015344">
    <property type="term" value="F:siderophore uptake transmembrane transporter activity"/>
    <property type="evidence" value="ECO:0007669"/>
    <property type="project" value="TreeGrafter"/>
</dbReference>
<evidence type="ECO:0000256" key="5">
    <source>
        <dbReference type="ARBA" id="ARBA00023077"/>
    </source>
</evidence>
<dbReference type="InterPro" id="IPR036942">
    <property type="entry name" value="Beta-barrel_TonB_sf"/>
</dbReference>
<sequence length="785" mass="87285">MKNIIISLAFLMLAQFSFSQKKDNDAIIVGHVVCNGKHIPFLNIIVKGTTIGVSTDATGHYRLIDLPLGKLTIVASGMGYKSLEKTTEIKANETIELNFDIMEDALGIDEVVVTGDKGASKRTEAPVIVSSLSPKLFSVSQSVVLSESLNFSPGLRMETNCQNCGFNQVRMNGMEGPYSQILINSRPIFSGLAGVYGLELIPTNMIEKVEIVRGGGSALYGSNAIAGTINMILKDPLNNAFEIGSSSSLIGVGVDGADSPALDYNVNFNASVVSDDYKTGLSVYGFYRDKEAFDANNDGFSELTQLDNTTVGSRFFHRFGFRGKLAVDFFHINEERRGGNKFNYLPHEADIAEQLEHKLTTTAISYDQFFRDEDKLSIYLSGQKVDRASYYGVEQSLADYGQTDDFTYNMGVQYNGKLKNSSFVLGLENTRSSLKDKKLGYFDYVNNIHTDNTIVANQTSSTTGLFGQYSHKLNSLSISLGGRFDYYEIKDKSNDSEGQNINKSGRVFSPRVNILYDILPELQFRLSYSQGYRAPQIFDEDLHIVSSTTQRIIHKNSPGLKKETSHSYMTSLDYNTKIGSTKVGFLIEGFHTKLNDAFVNVASEPDANKIVYYTRTNAENGAVVYGINTELNIIPSNTFSLTAGFTSQKSRYKKAQDISFGKKEFMRTPNNYGFITIDWDFSEKWCLSTSGNYTGKMYLPYYGNTIPNPIEGELRESSSFMDLGTKIEYTTKINKADVQFWAGIKNIFNAYQNDFDINIDRDPNYVYGPGTPRTVSFGIKLGNLL</sequence>
<dbReference type="InterPro" id="IPR008969">
    <property type="entry name" value="CarboxyPept-like_regulatory"/>
</dbReference>
<protein>
    <submittedName>
        <fullName evidence="12">TonB-dependent receptor</fullName>
    </submittedName>
</protein>
<dbReference type="Pfam" id="PF00593">
    <property type="entry name" value="TonB_dep_Rec_b-barrel"/>
    <property type="match status" value="1"/>
</dbReference>
<dbReference type="CDD" id="cd01347">
    <property type="entry name" value="ligand_gated_channel"/>
    <property type="match status" value="1"/>
</dbReference>
<evidence type="ECO:0000256" key="9">
    <source>
        <dbReference type="RuleBase" id="RU003357"/>
    </source>
</evidence>
<evidence type="ECO:0000256" key="6">
    <source>
        <dbReference type="ARBA" id="ARBA00023136"/>
    </source>
</evidence>
<keyword evidence="7 8" id="KW-0998">Cell outer membrane</keyword>
<dbReference type="InterPro" id="IPR000531">
    <property type="entry name" value="Beta-barrel_TonB"/>
</dbReference>
<dbReference type="Gene3D" id="2.170.130.10">
    <property type="entry name" value="TonB-dependent receptor, plug domain"/>
    <property type="match status" value="1"/>
</dbReference>
<dbReference type="InterPro" id="IPR039426">
    <property type="entry name" value="TonB-dep_rcpt-like"/>
</dbReference>
<dbReference type="EMBL" id="SAXA01000013">
    <property type="protein sequence ID" value="RXQ90383.1"/>
    <property type="molecule type" value="Genomic_DNA"/>
</dbReference>
<keyword evidence="13" id="KW-1185">Reference proteome</keyword>
<evidence type="ECO:0000256" key="7">
    <source>
        <dbReference type="ARBA" id="ARBA00023237"/>
    </source>
</evidence>
<evidence type="ECO:0000259" key="11">
    <source>
        <dbReference type="Pfam" id="PF07715"/>
    </source>
</evidence>
<dbReference type="Gene3D" id="2.40.170.20">
    <property type="entry name" value="TonB-dependent receptor, beta-barrel domain"/>
    <property type="match status" value="1"/>
</dbReference>
<dbReference type="SUPFAM" id="SSF56935">
    <property type="entry name" value="Porins"/>
    <property type="match status" value="1"/>
</dbReference>
<dbReference type="OrthoDB" id="9760333at2"/>
<evidence type="ECO:0000313" key="13">
    <source>
        <dbReference type="Proteomes" id="UP000289703"/>
    </source>
</evidence>
<proteinExistence type="inferred from homology"/>
<dbReference type="RefSeq" id="WP_129255180.1">
    <property type="nucleotide sequence ID" value="NZ_SAXA01000013.1"/>
</dbReference>
<dbReference type="PROSITE" id="PS52016">
    <property type="entry name" value="TONB_DEPENDENT_REC_3"/>
    <property type="match status" value="1"/>
</dbReference>
<keyword evidence="6 8" id="KW-0472">Membrane</keyword>
<dbReference type="PANTHER" id="PTHR30069">
    <property type="entry name" value="TONB-DEPENDENT OUTER MEMBRANE RECEPTOR"/>
    <property type="match status" value="1"/>
</dbReference>